<accession>A0A517MVH5</accession>
<dbReference type="Proteomes" id="UP000319852">
    <property type="component" value="Chromosome"/>
</dbReference>
<organism evidence="2 3">
    <name type="scientific">Adhaeretor mobilis</name>
    <dbReference type="NCBI Taxonomy" id="1930276"/>
    <lineage>
        <taxon>Bacteria</taxon>
        <taxon>Pseudomonadati</taxon>
        <taxon>Planctomycetota</taxon>
        <taxon>Planctomycetia</taxon>
        <taxon>Pirellulales</taxon>
        <taxon>Lacipirellulaceae</taxon>
        <taxon>Adhaeretor</taxon>
    </lineage>
</organism>
<protein>
    <recommendedName>
        <fullName evidence="1">Ice-binding protein C-terminal domain-containing protein</fullName>
    </recommendedName>
</protein>
<evidence type="ECO:0000313" key="3">
    <source>
        <dbReference type="Proteomes" id="UP000319852"/>
    </source>
</evidence>
<sequence>MPTVKLDVRETLGCCIWWPCTLSTSQNPVEFRDGAIISPGNSPGVLSLGSSTTLGSDSVYQWEINDALGAAGESLGWDLLQVAGDLVFESTEQEPFHLNVISLDDNGDEGAIENFDPTQNYEWLIASAASISGFDPTATRIDTTKFSAESSLPYQERLSLRVEGGDLILVYQVPEPSSWFLIGIGLSGWIFRRKYNCE</sequence>
<dbReference type="Pfam" id="PF07589">
    <property type="entry name" value="PEP-CTERM"/>
    <property type="match status" value="1"/>
</dbReference>
<evidence type="ECO:0000313" key="2">
    <source>
        <dbReference type="EMBL" id="QDS98885.1"/>
    </source>
</evidence>
<dbReference type="EMBL" id="CP036263">
    <property type="protein sequence ID" value="QDS98885.1"/>
    <property type="molecule type" value="Genomic_DNA"/>
</dbReference>
<dbReference type="AlphaFoldDB" id="A0A517MVH5"/>
<gene>
    <name evidence="2" type="ORF">HG15A2_21720</name>
</gene>
<evidence type="ECO:0000259" key="1">
    <source>
        <dbReference type="Pfam" id="PF07589"/>
    </source>
</evidence>
<name>A0A517MVH5_9BACT</name>
<reference evidence="2 3" key="1">
    <citation type="submission" date="2019-02" db="EMBL/GenBank/DDBJ databases">
        <title>Deep-cultivation of Planctomycetes and their phenomic and genomic characterization uncovers novel biology.</title>
        <authorList>
            <person name="Wiegand S."/>
            <person name="Jogler M."/>
            <person name="Boedeker C."/>
            <person name="Pinto D."/>
            <person name="Vollmers J."/>
            <person name="Rivas-Marin E."/>
            <person name="Kohn T."/>
            <person name="Peeters S.H."/>
            <person name="Heuer A."/>
            <person name="Rast P."/>
            <person name="Oberbeckmann S."/>
            <person name="Bunk B."/>
            <person name="Jeske O."/>
            <person name="Meyerdierks A."/>
            <person name="Storesund J.E."/>
            <person name="Kallscheuer N."/>
            <person name="Luecker S."/>
            <person name="Lage O.M."/>
            <person name="Pohl T."/>
            <person name="Merkel B.J."/>
            <person name="Hornburger P."/>
            <person name="Mueller R.-W."/>
            <person name="Bruemmer F."/>
            <person name="Labrenz M."/>
            <person name="Spormann A.M."/>
            <person name="Op den Camp H."/>
            <person name="Overmann J."/>
            <person name="Amann R."/>
            <person name="Jetten M.S.M."/>
            <person name="Mascher T."/>
            <person name="Medema M.H."/>
            <person name="Devos D.P."/>
            <person name="Kaster A.-K."/>
            <person name="Ovreas L."/>
            <person name="Rohde M."/>
            <person name="Galperin M.Y."/>
            <person name="Jogler C."/>
        </authorList>
    </citation>
    <scope>NUCLEOTIDE SEQUENCE [LARGE SCALE GENOMIC DNA]</scope>
    <source>
        <strain evidence="2 3">HG15A2</strain>
    </source>
</reference>
<keyword evidence="3" id="KW-1185">Reference proteome</keyword>
<proteinExistence type="predicted"/>
<dbReference type="NCBIfam" id="TIGR02595">
    <property type="entry name" value="PEP_CTERM"/>
    <property type="match status" value="1"/>
</dbReference>
<dbReference type="InterPro" id="IPR013424">
    <property type="entry name" value="Ice-binding_C"/>
</dbReference>
<feature type="domain" description="Ice-binding protein C-terminal" evidence="1">
    <location>
        <begin position="172"/>
        <end position="194"/>
    </location>
</feature>
<dbReference type="KEGG" id="amob:HG15A2_21720"/>